<dbReference type="SMART" id="SM00343">
    <property type="entry name" value="ZnF_C2HC"/>
    <property type="match status" value="2"/>
</dbReference>
<dbReference type="InterPro" id="IPR001878">
    <property type="entry name" value="Znf_CCHC"/>
</dbReference>
<dbReference type="Proteomes" id="UP001443914">
    <property type="component" value="Unassembled WGS sequence"/>
</dbReference>
<evidence type="ECO:0000259" key="2">
    <source>
        <dbReference type="SMART" id="SM00343"/>
    </source>
</evidence>
<name>A0AAW1LYC8_SAPOF</name>
<dbReference type="Pfam" id="PF13961">
    <property type="entry name" value="DUF4219"/>
    <property type="match status" value="1"/>
</dbReference>
<evidence type="ECO:0000313" key="3">
    <source>
        <dbReference type="EMBL" id="KAK9740343.1"/>
    </source>
</evidence>
<gene>
    <name evidence="3" type="ORF">RND81_03G028000</name>
</gene>
<feature type="domain" description="CCHC-type" evidence="2">
    <location>
        <begin position="225"/>
        <end position="241"/>
    </location>
</feature>
<feature type="compositionally biased region" description="Basic and acidic residues" evidence="1">
    <location>
        <begin position="174"/>
        <end position="184"/>
    </location>
</feature>
<feature type="domain" description="CCHC-type" evidence="2">
    <location>
        <begin position="246"/>
        <end position="262"/>
    </location>
</feature>
<dbReference type="InterPro" id="IPR025314">
    <property type="entry name" value="DUF4219"/>
</dbReference>
<protein>
    <recommendedName>
        <fullName evidence="2">CCHC-type domain-containing protein</fullName>
    </recommendedName>
</protein>
<dbReference type="Gene3D" id="4.10.60.10">
    <property type="entry name" value="Zinc finger, CCHC-type"/>
    <property type="match status" value="1"/>
</dbReference>
<dbReference type="PANTHER" id="PTHR35317">
    <property type="entry name" value="OS04G0629600 PROTEIN"/>
    <property type="match status" value="1"/>
</dbReference>
<sequence>MASSSSTVPSVPIFVGENYDFWCIKMKALLCALDLWEIVEQGYMKNEPASGQILSADEQKLIKDKKMKDAKATAYLHSAIGSQKVRAIKLQNLRRDFENLRMKQSESMKDYTSRIMDLVNQMKVYGDDITDKRIVNKVLCSLDNKFNFIVTAIEESKDLDELSPQELFGSLQAHEQKVSDRSENSSEGAFQAKHKQRTQNFKNNKNKSMFKDKSNGTEKKGRFPPCGICKKTNHMEKNCWNKGKILCDICKKFGHKQEDCWHKDQQAKENVCDNGTFEDHLFIACQASLGSNKDVWQIDSGCTNHMTNNRSMFTDIDTSMNTPVRMGDGSTIEAKGKGTIAVQTKKGTRYIQNVLFVPSLASNLLSVPQMMQNGYSVSFERKSCNIYDQKGKEIAEIQMKNKSFPLLWKNPKEEMISQGCNGYIFSKNVLKYQLFSRNSKPWLKIKVDVK</sequence>
<evidence type="ECO:0000313" key="4">
    <source>
        <dbReference type="Proteomes" id="UP001443914"/>
    </source>
</evidence>
<organism evidence="3 4">
    <name type="scientific">Saponaria officinalis</name>
    <name type="common">Common soapwort</name>
    <name type="synonym">Lychnis saponaria</name>
    <dbReference type="NCBI Taxonomy" id="3572"/>
    <lineage>
        <taxon>Eukaryota</taxon>
        <taxon>Viridiplantae</taxon>
        <taxon>Streptophyta</taxon>
        <taxon>Embryophyta</taxon>
        <taxon>Tracheophyta</taxon>
        <taxon>Spermatophyta</taxon>
        <taxon>Magnoliopsida</taxon>
        <taxon>eudicotyledons</taxon>
        <taxon>Gunneridae</taxon>
        <taxon>Pentapetalae</taxon>
        <taxon>Caryophyllales</taxon>
        <taxon>Caryophyllaceae</taxon>
        <taxon>Caryophylleae</taxon>
        <taxon>Saponaria</taxon>
    </lineage>
</organism>
<comment type="caution">
    <text evidence="3">The sequence shown here is derived from an EMBL/GenBank/DDBJ whole genome shotgun (WGS) entry which is preliminary data.</text>
</comment>
<feature type="compositionally biased region" description="Basic and acidic residues" evidence="1">
    <location>
        <begin position="209"/>
        <end position="218"/>
    </location>
</feature>
<evidence type="ECO:0000256" key="1">
    <source>
        <dbReference type="SAM" id="MobiDB-lite"/>
    </source>
</evidence>
<dbReference type="InterPro" id="IPR036875">
    <property type="entry name" value="Znf_CCHC_sf"/>
</dbReference>
<dbReference type="Pfam" id="PF14223">
    <property type="entry name" value="Retrotran_gag_2"/>
    <property type="match status" value="1"/>
</dbReference>
<dbReference type="PANTHER" id="PTHR35317:SF35">
    <property type="entry name" value="DUF4219 DOMAIN-CONTAINING PROTEIN"/>
    <property type="match status" value="1"/>
</dbReference>
<proteinExistence type="predicted"/>
<dbReference type="InterPro" id="IPR054722">
    <property type="entry name" value="PolX-like_BBD"/>
</dbReference>
<dbReference type="AlphaFoldDB" id="A0AAW1LYC8"/>
<feature type="region of interest" description="Disordered" evidence="1">
    <location>
        <begin position="173"/>
        <end position="218"/>
    </location>
</feature>
<dbReference type="SUPFAM" id="SSF57756">
    <property type="entry name" value="Retrovirus zinc finger-like domains"/>
    <property type="match status" value="1"/>
</dbReference>
<dbReference type="GO" id="GO:0003676">
    <property type="term" value="F:nucleic acid binding"/>
    <property type="evidence" value="ECO:0007669"/>
    <property type="project" value="InterPro"/>
</dbReference>
<accession>A0AAW1LYC8</accession>
<reference evidence="3" key="1">
    <citation type="submission" date="2024-03" db="EMBL/GenBank/DDBJ databases">
        <title>WGS assembly of Saponaria officinalis var. Norfolk2.</title>
        <authorList>
            <person name="Jenkins J."/>
            <person name="Shu S."/>
            <person name="Grimwood J."/>
            <person name="Barry K."/>
            <person name="Goodstein D."/>
            <person name="Schmutz J."/>
            <person name="Leebens-Mack J."/>
            <person name="Osbourn A."/>
        </authorList>
    </citation>
    <scope>NUCLEOTIDE SEQUENCE [LARGE SCALE GENOMIC DNA]</scope>
    <source>
        <strain evidence="3">JIC</strain>
    </source>
</reference>
<dbReference type="EMBL" id="JBDFQZ010000003">
    <property type="protein sequence ID" value="KAK9740343.1"/>
    <property type="molecule type" value="Genomic_DNA"/>
</dbReference>
<dbReference type="Pfam" id="PF22936">
    <property type="entry name" value="Pol_BBD"/>
    <property type="match status" value="1"/>
</dbReference>
<keyword evidence="4" id="KW-1185">Reference proteome</keyword>
<dbReference type="GO" id="GO:0008270">
    <property type="term" value="F:zinc ion binding"/>
    <property type="evidence" value="ECO:0007669"/>
    <property type="project" value="InterPro"/>
</dbReference>